<proteinExistence type="predicted"/>
<evidence type="ECO:0008006" key="3">
    <source>
        <dbReference type="Google" id="ProtNLM"/>
    </source>
</evidence>
<keyword evidence="2" id="KW-1185">Reference proteome</keyword>
<dbReference type="SUPFAM" id="SSF50475">
    <property type="entry name" value="FMN-binding split barrel"/>
    <property type="match status" value="1"/>
</dbReference>
<gene>
    <name evidence="1" type="ORF">GCM10022288_18360</name>
</gene>
<reference evidence="2" key="1">
    <citation type="journal article" date="2019" name="Int. J. Syst. Evol. Microbiol.">
        <title>The Global Catalogue of Microorganisms (GCM) 10K type strain sequencing project: providing services to taxonomists for standard genome sequencing and annotation.</title>
        <authorList>
            <consortium name="The Broad Institute Genomics Platform"/>
            <consortium name="The Broad Institute Genome Sequencing Center for Infectious Disease"/>
            <person name="Wu L."/>
            <person name="Ma J."/>
        </authorList>
    </citation>
    <scope>NUCLEOTIDE SEQUENCE [LARGE SCALE GENOMIC DNA]</scope>
    <source>
        <strain evidence="2">JCM 17593</strain>
    </source>
</reference>
<sequence>MRAIGQVEEVQLAPLAGDGTPLPAVTIWAVTDGSEVFVRSVRGTGARWYRHVRETGRAAFTAGEVSHEVTFEPVNEIKNQAVTDAYNAKYAAQPAEFRQPMVEGPSVGATLRVVPE</sequence>
<comment type="caution">
    <text evidence="1">The sequence shown here is derived from an EMBL/GenBank/DDBJ whole genome shotgun (WGS) entry which is preliminary data.</text>
</comment>
<protein>
    <recommendedName>
        <fullName evidence="3">DUF2255 family protein</fullName>
    </recommendedName>
</protein>
<organism evidence="1 2">
    <name type="scientific">Gryllotalpicola kribbensis</name>
    <dbReference type="NCBI Taxonomy" id="993084"/>
    <lineage>
        <taxon>Bacteria</taxon>
        <taxon>Bacillati</taxon>
        <taxon>Actinomycetota</taxon>
        <taxon>Actinomycetes</taxon>
        <taxon>Micrococcales</taxon>
        <taxon>Microbacteriaceae</taxon>
        <taxon>Gryllotalpicola</taxon>
    </lineage>
</organism>
<dbReference type="EMBL" id="BAABBX010000014">
    <property type="protein sequence ID" value="GAA4189857.1"/>
    <property type="molecule type" value="Genomic_DNA"/>
</dbReference>
<dbReference type="Proteomes" id="UP001500213">
    <property type="component" value="Unassembled WGS sequence"/>
</dbReference>
<evidence type="ECO:0000313" key="1">
    <source>
        <dbReference type="EMBL" id="GAA4189857.1"/>
    </source>
</evidence>
<name>A0ABP8ATU3_9MICO</name>
<accession>A0ABP8ATU3</accession>
<dbReference type="Gene3D" id="2.30.110.10">
    <property type="entry name" value="Electron Transport, Fmn-binding Protein, Chain A"/>
    <property type="match status" value="1"/>
</dbReference>
<dbReference type="InterPro" id="IPR016888">
    <property type="entry name" value="UCP028498"/>
</dbReference>
<dbReference type="InterPro" id="IPR012349">
    <property type="entry name" value="Split_barrel_FMN-bd"/>
</dbReference>
<dbReference type="Pfam" id="PF10012">
    <property type="entry name" value="DUF2255"/>
    <property type="match status" value="1"/>
</dbReference>
<evidence type="ECO:0000313" key="2">
    <source>
        <dbReference type="Proteomes" id="UP001500213"/>
    </source>
</evidence>